<name>A0A2I2KVG8_9ACTN</name>
<dbReference type="Gene3D" id="2.40.440.10">
    <property type="entry name" value="L,D-transpeptidase catalytic domain-like"/>
    <property type="match status" value="1"/>
</dbReference>
<evidence type="ECO:0000256" key="2">
    <source>
        <dbReference type="ARBA" id="ARBA00005992"/>
    </source>
</evidence>
<dbReference type="InterPro" id="IPR050979">
    <property type="entry name" value="LD-transpeptidase"/>
</dbReference>
<evidence type="ECO:0000313" key="13">
    <source>
        <dbReference type="Proteomes" id="UP000234331"/>
    </source>
</evidence>
<dbReference type="GO" id="GO:0005576">
    <property type="term" value="C:extracellular region"/>
    <property type="evidence" value="ECO:0007669"/>
    <property type="project" value="TreeGrafter"/>
</dbReference>
<sequence>MVSTMATRRTAVHLPDADPDRATRRTRPRGTGRHRCACGPLAAGLLAVEMIAVGMLSACAGGDPPAPRPPTTTTPAAHAPRPTAAPAAGRHLVAWAVNPEITWYADPNQDTARGRLANPNEQGAPLVFAVVRRWADWLQVLLPVRPNGSRGWLRAADVRLSETPYALRVDRAAHRLTVLRDGAVLARLPVGIGTGTTPTPSGEFYLTELLRPSDPAGPWGPLAFGLSGFSDVITSFNGADGIIGLHGTNRPDLVGTDASLGCVRLRNEDIIKLAGMVPVGTPVAISP</sequence>
<keyword evidence="8 9" id="KW-0961">Cell wall biogenesis/degradation</keyword>
<dbReference type="GO" id="GO:0016757">
    <property type="term" value="F:glycosyltransferase activity"/>
    <property type="evidence" value="ECO:0007669"/>
    <property type="project" value="UniProtKB-KW"/>
</dbReference>
<dbReference type="PROSITE" id="PS52029">
    <property type="entry name" value="LD_TPASE"/>
    <property type="match status" value="1"/>
</dbReference>
<dbReference type="PANTHER" id="PTHR30582:SF24">
    <property type="entry name" value="L,D-TRANSPEPTIDASE ERFK_SRFK-RELATED"/>
    <property type="match status" value="1"/>
</dbReference>
<keyword evidence="3" id="KW-0328">Glycosyltransferase</keyword>
<keyword evidence="7 9" id="KW-0573">Peptidoglycan synthesis</keyword>
<dbReference type="GO" id="GO:0008360">
    <property type="term" value="P:regulation of cell shape"/>
    <property type="evidence" value="ECO:0007669"/>
    <property type="project" value="UniProtKB-UniRule"/>
</dbReference>
<keyword evidence="13" id="KW-1185">Reference proteome</keyword>
<dbReference type="InterPro" id="IPR005490">
    <property type="entry name" value="LD_TPept_cat_dom"/>
</dbReference>
<keyword evidence="5" id="KW-0378">Hydrolase</keyword>
<feature type="active site" description="Proton donor/acceptor" evidence="9">
    <location>
        <position position="246"/>
    </location>
</feature>
<dbReference type="GO" id="GO:0071555">
    <property type="term" value="P:cell wall organization"/>
    <property type="evidence" value="ECO:0007669"/>
    <property type="project" value="UniProtKB-UniRule"/>
</dbReference>
<accession>A0A2I2KVG8</accession>
<dbReference type="CDD" id="cd16913">
    <property type="entry name" value="YkuD_like"/>
    <property type="match status" value="1"/>
</dbReference>
<gene>
    <name evidence="12" type="ORF">FRACA_360011</name>
</gene>
<evidence type="ECO:0000313" key="12">
    <source>
        <dbReference type="EMBL" id="SNQ49659.1"/>
    </source>
</evidence>
<evidence type="ECO:0000256" key="8">
    <source>
        <dbReference type="ARBA" id="ARBA00023316"/>
    </source>
</evidence>
<feature type="active site" description="Nucleophile" evidence="9">
    <location>
        <position position="262"/>
    </location>
</feature>
<dbReference type="GO" id="GO:0018104">
    <property type="term" value="P:peptidoglycan-protein cross-linking"/>
    <property type="evidence" value="ECO:0007669"/>
    <property type="project" value="TreeGrafter"/>
</dbReference>
<evidence type="ECO:0000256" key="10">
    <source>
        <dbReference type="SAM" id="MobiDB-lite"/>
    </source>
</evidence>
<dbReference type="OrthoDB" id="5243103at2"/>
<protein>
    <submittedName>
        <fullName evidence="12">Ykud domain-containing protein</fullName>
    </submittedName>
</protein>
<comment type="similarity">
    <text evidence="2">Belongs to the YkuD family.</text>
</comment>
<proteinExistence type="inferred from homology"/>
<dbReference type="Pfam" id="PF03734">
    <property type="entry name" value="YkuD"/>
    <property type="match status" value="1"/>
</dbReference>
<dbReference type="AlphaFoldDB" id="A0A2I2KVG8"/>
<evidence type="ECO:0000256" key="3">
    <source>
        <dbReference type="ARBA" id="ARBA00022676"/>
    </source>
</evidence>
<evidence type="ECO:0000256" key="9">
    <source>
        <dbReference type="PROSITE-ProRule" id="PRU01373"/>
    </source>
</evidence>
<feature type="region of interest" description="Disordered" evidence="10">
    <location>
        <begin position="63"/>
        <end position="85"/>
    </location>
</feature>
<feature type="domain" description="L,D-TPase catalytic" evidence="11">
    <location>
        <begin position="165"/>
        <end position="286"/>
    </location>
</feature>
<evidence type="ECO:0000256" key="1">
    <source>
        <dbReference type="ARBA" id="ARBA00004752"/>
    </source>
</evidence>
<dbReference type="RefSeq" id="WP_101833107.1">
    <property type="nucleotide sequence ID" value="NZ_FZMO01000290.1"/>
</dbReference>
<dbReference type="GO" id="GO:0071972">
    <property type="term" value="F:peptidoglycan L,D-transpeptidase activity"/>
    <property type="evidence" value="ECO:0007669"/>
    <property type="project" value="TreeGrafter"/>
</dbReference>
<evidence type="ECO:0000256" key="6">
    <source>
        <dbReference type="ARBA" id="ARBA00022960"/>
    </source>
</evidence>
<dbReference type="EMBL" id="FZMO01000290">
    <property type="protein sequence ID" value="SNQ49659.1"/>
    <property type="molecule type" value="Genomic_DNA"/>
</dbReference>
<feature type="compositionally biased region" description="Basic residues" evidence="10">
    <location>
        <begin position="24"/>
        <end position="35"/>
    </location>
</feature>
<dbReference type="Proteomes" id="UP000234331">
    <property type="component" value="Unassembled WGS sequence"/>
</dbReference>
<evidence type="ECO:0000256" key="4">
    <source>
        <dbReference type="ARBA" id="ARBA00022679"/>
    </source>
</evidence>
<organism evidence="12 13">
    <name type="scientific">Frankia canadensis</name>
    <dbReference type="NCBI Taxonomy" id="1836972"/>
    <lineage>
        <taxon>Bacteria</taxon>
        <taxon>Bacillati</taxon>
        <taxon>Actinomycetota</taxon>
        <taxon>Actinomycetes</taxon>
        <taxon>Frankiales</taxon>
        <taxon>Frankiaceae</taxon>
        <taxon>Frankia</taxon>
    </lineage>
</organism>
<feature type="compositionally biased region" description="Low complexity" evidence="10">
    <location>
        <begin position="73"/>
        <end position="85"/>
    </location>
</feature>
<feature type="region of interest" description="Disordered" evidence="10">
    <location>
        <begin position="1"/>
        <end position="35"/>
    </location>
</feature>
<evidence type="ECO:0000256" key="7">
    <source>
        <dbReference type="ARBA" id="ARBA00022984"/>
    </source>
</evidence>
<evidence type="ECO:0000259" key="11">
    <source>
        <dbReference type="PROSITE" id="PS52029"/>
    </source>
</evidence>
<dbReference type="InterPro" id="IPR038063">
    <property type="entry name" value="Transpep_catalytic_dom"/>
</dbReference>
<evidence type="ECO:0000256" key="5">
    <source>
        <dbReference type="ARBA" id="ARBA00022801"/>
    </source>
</evidence>
<keyword evidence="6 9" id="KW-0133">Cell shape</keyword>
<reference evidence="12 13" key="1">
    <citation type="submission" date="2017-06" db="EMBL/GenBank/DDBJ databases">
        <authorList>
            <person name="Kim H.J."/>
            <person name="Triplett B.A."/>
        </authorList>
    </citation>
    <scope>NUCLEOTIDE SEQUENCE [LARGE SCALE GENOMIC DNA]</scope>
    <source>
        <strain evidence="12">FRACA_ARgP5</strain>
    </source>
</reference>
<comment type="pathway">
    <text evidence="1 9">Cell wall biogenesis; peptidoglycan biosynthesis.</text>
</comment>
<dbReference type="SUPFAM" id="SSF141523">
    <property type="entry name" value="L,D-transpeptidase catalytic domain-like"/>
    <property type="match status" value="1"/>
</dbReference>
<keyword evidence="4" id="KW-0808">Transferase</keyword>
<dbReference type="UniPathway" id="UPA00219"/>
<dbReference type="PANTHER" id="PTHR30582">
    <property type="entry name" value="L,D-TRANSPEPTIDASE"/>
    <property type="match status" value="1"/>
</dbReference>